<evidence type="ECO:0000256" key="2">
    <source>
        <dbReference type="ARBA" id="ARBA00022737"/>
    </source>
</evidence>
<dbReference type="PROSITE" id="PS50222">
    <property type="entry name" value="EF_HAND_2"/>
    <property type="match status" value="2"/>
</dbReference>
<dbReference type="CDD" id="cd00051">
    <property type="entry name" value="EFh"/>
    <property type="match status" value="1"/>
</dbReference>
<evidence type="ECO:0000256" key="3">
    <source>
        <dbReference type="ARBA" id="ARBA00022837"/>
    </source>
</evidence>
<gene>
    <name evidence="5" type="ORF">LSINAPIS_LOCUS13930</name>
</gene>
<organism evidence="5 6">
    <name type="scientific">Leptidea sinapis</name>
    <dbReference type="NCBI Taxonomy" id="189913"/>
    <lineage>
        <taxon>Eukaryota</taxon>
        <taxon>Metazoa</taxon>
        <taxon>Ecdysozoa</taxon>
        <taxon>Arthropoda</taxon>
        <taxon>Hexapoda</taxon>
        <taxon>Insecta</taxon>
        <taxon>Pterygota</taxon>
        <taxon>Neoptera</taxon>
        <taxon>Endopterygota</taxon>
        <taxon>Lepidoptera</taxon>
        <taxon>Glossata</taxon>
        <taxon>Ditrysia</taxon>
        <taxon>Papilionoidea</taxon>
        <taxon>Pieridae</taxon>
        <taxon>Dismorphiinae</taxon>
        <taxon>Leptidea</taxon>
    </lineage>
</organism>
<dbReference type="PANTHER" id="PTHR34524">
    <property type="entry name" value="CALCYPHOSIN"/>
    <property type="match status" value="1"/>
</dbReference>
<evidence type="ECO:0000313" key="5">
    <source>
        <dbReference type="EMBL" id="VVD04094.1"/>
    </source>
</evidence>
<dbReference type="InterPro" id="IPR011992">
    <property type="entry name" value="EF-hand-dom_pair"/>
</dbReference>
<dbReference type="AlphaFoldDB" id="A0A5E4R2Y1"/>
<evidence type="ECO:0000259" key="4">
    <source>
        <dbReference type="PROSITE" id="PS50222"/>
    </source>
</evidence>
<dbReference type="SUPFAM" id="SSF47473">
    <property type="entry name" value="EF-hand"/>
    <property type="match status" value="1"/>
</dbReference>
<dbReference type="InterPro" id="IPR051581">
    <property type="entry name" value="Ca-bind"/>
</dbReference>
<feature type="domain" description="EF-hand" evidence="4">
    <location>
        <begin position="94"/>
        <end position="129"/>
    </location>
</feature>
<name>A0A5E4R2Y1_9NEOP</name>
<protein>
    <recommendedName>
        <fullName evidence="4">EF-hand domain-containing protein</fullName>
    </recommendedName>
</protein>
<accession>A0A5E4R2Y1</accession>
<keyword evidence="1" id="KW-0479">Metal-binding</keyword>
<dbReference type="Gene3D" id="1.10.238.10">
    <property type="entry name" value="EF-hand"/>
    <property type="match status" value="2"/>
</dbReference>
<keyword evidence="6" id="KW-1185">Reference proteome</keyword>
<dbReference type="PANTHER" id="PTHR34524:SF6">
    <property type="entry name" value="CALCYPHOSINE LIKE"/>
    <property type="match status" value="1"/>
</dbReference>
<proteinExistence type="predicted"/>
<dbReference type="Pfam" id="PF13499">
    <property type="entry name" value="EF-hand_7"/>
    <property type="match status" value="1"/>
</dbReference>
<dbReference type="GO" id="GO:0005509">
    <property type="term" value="F:calcium ion binding"/>
    <property type="evidence" value="ECO:0007669"/>
    <property type="project" value="InterPro"/>
</dbReference>
<dbReference type="EMBL" id="FZQP02006826">
    <property type="protein sequence ID" value="VVD04094.1"/>
    <property type="molecule type" value="Genomic_DNA"/>
</dbReference>
<dbReference type="Proteomes" id="UP000324832">
    <property type="component" value="Unassembled WGS sequence"/>
</dbReference>
<feature type="domain" description="EF-hand" evidence="4">
    <location>
        <begin position="58"/>
        <end position="93"/>
    </location>
</feature>
<evidence type="ECO:0000256" key="1">
    <source>
        <dbReference type="ARBA" id="ARBA00022723"/>
    </source>
</evidence>
<sequence>MFHGPEKALQTSYIAMQRPQSNSSRVDDELMQKSHRALSNTTDPLERLRLMCLSRGSDGILAIARVFRRMDHDGTKKLNKEQFINGIKESGMDLNPNEIEALFDSFDSDKTGCISLDKFIARLRPPMSESRRDIVAQVFKKLDKSGHGVLAIDDIRKIYSVNCSPRYKSGEDTADFTMNKFLANFEGDDSVDGTVTLEEFMNYYSAISVSIDTDCYFDLMMRQAYKL</sequence>
<dbReference type="SMART" id="SM00054">
    <property type="entry name" value="EFh"/>
    <property type="match status" value="2"/>
</dbReference>
<dbReference type="InterPro" id="IPR002048">
    <property type="entry name" value="EF_hand_dom"/>
</dbReference>
<reference evidence="5 6" key="1">
    <citation type="submission" date="2017-07" db="EMBL/GenBank/DDBJ databases">
        <authorList>
            <person name="Talla V."/>
            <person name="Backstrom N."/>
        </authorList>
    </citation>
    <scope>NUCLEOTIDE SEQUENCE [LARGE SCALE GENOMIC DNA]</scope>
</reference>
<keyword evidence="2" id="KW-0677">Repeat</keyword>
<evidence type="ECO:0000313" key="6">
    <source>
        <dbReference type="Proteomes" id="UP000324832"/>
    </source>
</evidence>
<keyword evidence="3" id="KW-0106">Calcium</keyword>